<keyword evidence="3" id="KW-1185">Reference proteome</keyword>
<evidence type="ECO:0000256" key="1">
    <source>
        <dbReference type="SAM" id="MobiDB-lite"/>
    </source>
</evidence>
<proteinExistence type="predicted"/>
<protein>
    <submittedName>
        <fullName evidence="2">Uncharacterized protein</fullName>
    </submittedName>
</protein>
<gene>
    <name evidence="2" type="ORF">QQF64_026644</name>
</gene>
<feature type="region of interest" description="Disordered" evidence="1">
    <location>
        <begin position="1"/>
        <end position="75"/>
    </location>
</feature>
<dbReference type="Proteomes" id="UP001558613">
    <property type="component" value="Unassembled WGS sequence"/>
</dbReference>
<accession>A0ABR3NA70</accession>
<reference evidence="2 3" key="1">
    <citation type="submission" date="2023-09" db="EMBL/GenBank/DDBJ databases">
        <authorList>
            <person name="Wang M."/>
        </authorList>
    </citation>
    <scope>NUCLEOTIDE SEQUENCE [LARGE SCALE GENOMIC DNA]</scope>
    <source>
        <strain evidence="2">GT-2023</strain>
        <tissue evidence="2">Liver</tissue>
    </source>
</reference>
<sequence>MDAGTPAARPRAPVGPSHQGEALPEKTQMGRPLTEKSHGSGCPGLPDGPNSLPLAGKSLTRREAQSSKRTLPAPNVLKQENSMWVLLDNGRIVKRFHYKLA</sequence>
<evidence type="ECO:0000313" key="3">
    <source>
        <dbReference type="Proteomes" id="UP001558613"/>
    </source>
</evidence>
<dbReference type="EMBL" id="JAYMGO010000005">
    <property type="protein sequence ID" value="KAL1273830.1"/>
    <property type="molecule type" value="Genomic_DNA"/>
</dbReference>
<name>A0ABR3NA70_9TELE</name>
<comment type="caution">
    <text evidence="2">The sequence shown here is derived from an EMBL/GenBank/DDBJ whole genome shotgun (WGS) entry which is preliminary data.</text>
</comment>
<organism evidence="2 3">
    <name type="scientific">Cirrhinus molitorella</name>
    <name type="common">mud carp</name>
    <dbReference type="NCBI Taxonomy" id="172907"/>
    <lineage>
        <taxon>Eukaryota</taxon>
        <taxon>Metazoa</taxon>
        <taxon>Chordata</taxon>
        <taxon>Craniata</taxon>
        <taxon>Vertebrata</taxon>
        <taxon>Euteleostomi</taxon>
        <taxon>Actinopterygii</taxon>
        <taxon>Neopterygii</taxon>
        <taxon>Teleostei</taxon>
        <taxon>Ostariophysi</taxon>
        <taxon>Cypriniformes</taxon>
        <taxon>Cyprinidae</taxon>
        <taxon>Labeoninae</taxon>
        <taxon>Labeonini</taxon>
        <taxon>Cirrhinus</taxon>
    </lineage>
</organism>
<evidence type="ECO:0000313" key="2">
    <source>
        <dbReference type="EMBL" id="KAL1273830.1"/>
    </source>
</evidence>